<gene>
    <name evidence="2" type="ORF">B0H17DRAFT_349752</name>
</gene>
<feature type="region of interest" description="Disordered" evidence="1">
    <location>
        <begin position="91"/>
        <end position="160"/>
    </location>
</feature>
<dbReference type="Proteomes" id="UP001221757">
    <property type="component" value="Unassembled WGS sequence"/>
</dbReference>
<protein>
    <submittedName>
        <fullName evidence="2">Uncharacterized protein</fullName>
    </submittedName>
</protein>
<feature type="region of interest" description="Disordered" evidence="1">
    <location>
        <begin position="1"/>
        <end position="29"/>
    </location>
</feature>
<evidence type="ECO:0000313" key="2">
    <source>
        <dbReference type="EMBL" id="KAJ7658450.1"/>
    </source>
</evidence>
<keyword evidence="3" id="KW-1185">Reference proteome</keyword>
<dbReference type="AlphaFoldDB" id="A0AAD7CQJ4"/>
<evidence type="ECO:0000256" key="1">
    <source>
        <dbReference type="SAM" id="MobiDB-lite"/>
    </source>
</evidence>
<feature type="compositionally biased region" description="Basic and acidic residues" evidence="1">
    <location>
        <begin position="129"/>
        <end position="141"/>
    </location>
</feature>
<sequence length="208" mass="22655">MLMRPRTVTRECPKEENSMMPGVGGAGTGRARRAEEAVEGREWRGTVARTWSTRRTRTRRTRTSNSPVSAGARVVCVAVRASACTFADRLRPWVGNSRPPRRRRSSASSLLAAQCSRPGVWGAGQTGSEPRRAGERPETLGRRRRTSSRQVGHGDARAHGRRRACVEAVDGFAALRLRLRLGVGCGPGAGAVSTTVSASLFPPRRRER</sequence>
<dbReference type="EMBL" id="JARKIE010000280">
    <property type="protein sequence ID" value="KAJ7658450.1"/>
    <property type="molecule type" value="Genomic_DNA"/>
</dbReference>
<comment type="caution">
    <text evidence="2">The sequence shown here is derived from an EMBL/GenBank/DDBJ whole genome shotgun (WGS) entry which is preliminary data.</text>
</comment>
<reference evidence="2" key="1">
    <citation type="submission" date="2023-03" db="EMBL/GenBank/DDBJ databases">
        <title>Massive genome expansion in bonnet fungi (Mycena s.s.) driven by repeated elements and novel gene families across ecological guilds.</title>
        <authorList>
            <consortium name="Lawrence Berkeley National Laboratory"/>
            <person name="Harder C.B."/>
            <person name="Miyauchi S."/>
            <person name="Viragh M."/>
            <person name="Kuo A."/>
            <person name="Thoen E."/>
            <person name="Andreopoulos B."/>
            <person name="Lu D."/>
            <person name="Skrede I."/>
            <person name="Drula E."/>
            <person name="Henrissat B."/>
            <person name="Morin E."/>
            <person name="Kohler A."/>
            <person name="Barry K."/>
            <person name="LaButti K."/>
            <person name="Morin E."/>
            <person name="Salamov A."/>
            <person name="Lipzen A."/>
            <person name="Mereny Z."/>
            <person name="Hegedus B."/>
            <person name="Baldrian P."/>
            <person name="Stursova M."/>
            <person name="Weitz H."/>
            <person name="Taylor A."/>
            <person name="Grigoriev I.V."/>
            <person name="Nagy L.G."/>
            <person name="Martin F."/>
            <person name="Kauserud H."/>
        </authorList>
    </citation>
    <scope>NUCLEOTIDE SEQUENCE</scope>
    <source>
        <strain evidence="2">CBHHK067</strain>
    </source>
</reference>
<proteinExistence type="predicted"/>
<organism evidence="2 3">
    <name type="scientific">Mycena rosella</name>
    <name type="common">Pink bonnet</name>
    <name type="synonym">Agaricus rosellus</name>
    <dbReference type="NCBI Taxonomy" id="1033263"/>
    <lineage>
        <taxon>Eukaryota</taxon>
        <taxon>Fungi</taxon>
        <taxon>Dikarya</taxon>
        <taxon>Basidiomycota</taxon>
        <taxon>Agaricomycotina</taxon>
        <taxon>Agaricomycetes</taxon>
        <taxon>Agaricomycetidae</taxon>
        <taxon>Agaricales</taxon>
        <taxon>Marasmiineae</taxon>
        <taxon>Mycenaceae</taxon>
        <taxon>Mycena</taxon>
    </lineage>
</organism>
<evidence type="ECO:0000313" key="3">
    <source>
        <dbReference type="Proteomes" id="UP001221757"/>
    </source>
</evidence>
<name>A0AAD7CQJ4_MYCRO</name>
<accession>A0AAD7CQJ4</accession>
<feature type="compositionally biased region" description="Basic and acidic residues" evidence="1">
    <location>
        <begin position="8"/>
        <end position="17"/>
    </location>
</feature>